<feature type="region of interest" description="Disordered" evidence="4">
    <location>
        <begin position="1"/>
        <end position="20"/>
    </location>
</feature>
<keyword evidence="3" id="KW-0788">Thiol protease</keyword>
<feature type="region of interest" description="Disordered" evidence="4">
    <location>
        <begin position="67"/>
        <end position="109"/>
    </location>
</feature>
<comment type="caution">
    <text evidence="7">The sequence shown here is derived from an EMBL/GenBank/DDBJ whole genome shotgun (WGS) entry which is preliminary data.</text>
</comment>
<dbReference type="RefSeq" id="WP_274692236.1">
    <property type="nucleotide sequence ID" value="NZ_JAPMOU010000104.1"/>
</dbReference>
<sequence>MSTKLSANDNHSTSNSLNAENFDIPESVNITKSKQLDKNKLERKEKNKNLHLKSILSLVSQGAARAISDEKNDDERSLNARRKTPYFTSSNPSKQKKWRSNGAKELNKPLTNQSVKIKADSTIPKKDIDFVVAVLNELYDIEKNNNQLPKIISALKGITIRLGPMIEKSYEGAAAVYNDKTNTITLDLNKISQLGLTVRQVLVHEALHARDDLQAEQTGRSSIGDTETKTHQIEMMYGAQLIKKGFIKTPFVKKLSIDPIAGDHVHPFNEAELLNNVLNDILERQSQPDGVKTVWYSLDQQDKQAYIQEASKRLLEMQQSTLNILAAQHYQMEGNADSIPQRLENLKALKNQLLRLIDQQGMTPARKKYLDQLNNSIDVYTAQDGRQRRYESIWERRADILKKGDDSKRNQDDSTKLKYNSTKKISDLKNLISTASDPAKKAAYLDLLSNYEKFLSGKVADPRKTLALPLSSDDLPLNASLLMMEEQPGYIRMYISLVDANYDGKQKELHLDSNGDVIIKQKSKDGFINFSFGTPARSLAWQQKYRLDPNPKGTPTYTPIRSVLVKTDFVREYFGNYMESEHSQRDALKAKMLPDGSEITLTSVDRKIENQIGIKFKNNQSFQSILNENIWKGSFQTIALAGYEQALYDPARDGEFVDIKALERKIGFGDRKYLLDFEKTNSDGSKKYLPATPFTKIDQDSNGKFTGGHLSSSETASLYNSSLDFFTKLEQLRDGTAQKQPWYQNDQTRSEFESKLIRILEINHITPGSLVSPTTPDPRYRNGEGNSFNKSRWEAQFANQYLSHQVSQSQIFDLAGKFSQKLDTKTLNNLSEQAYIRSDLAAVRKLVPELTDSDADLLKKLLTGQLTEALLNNQELKALRIQLFFHSLRPAAGEIDSKFRNDPTISHDIGSSNAHIVEINNRKNKIDPYRILNANPSDVEYYDGSYVIKDDKLQSHNQFEPDTQQSTTEYMQNLDAPFTGGISGTTRDISRVYQSLFGNITLQQYWQFQLANAAFMIRNGYHSFFETLYVAARYAPDGDNGIGKEIITIFDRLNQQGELGEKPQGAIYQEVMNKILPIVNDGIDTNSRLTMPPYPGENSRERLVSWNQFRDEGVVKLMATNGVNDKVRLAPQSLYVGLSQSSLPKGRCSGLTEAYLQMLSQGNGVESKNKLFDTLFTHSAIYQRVKDGTVSQQEINEAAKFTNLIDDLHRSNQLAPADNSLKLIGELGIKHIVKKLSDSGDQYLMLNTGNHSLAVAKKGEKYYLYDPNFGDVEVKSSSDLTRVLKKHFNLSFTSQGNKNLAELYQTQLSADKKPVFTVYALDTQNSKVVEKTTILSQFINSDRLMTERDRLMQLGEAEIDGTKIHWTTLYDMGASLNGKRLMAADVQKLQQTGRFDQLQFDRALLGEFVTQRVQTLDHSLSSTAQWLKKVVNQREDSKSLLTNLTEGQNTTIADDFLTSVKQYINNQLNVDPEFWQSLTNKVKTNSHLATANSVSSKVGKGLQGYGYYQNIMGIFNALRRSNQPGVDQSEINKEVGLAAGGLATDLLEPLAEKGLQKAGLSLVNRFGQSASTAGKFASKLGTGLMRAGGAVLGVLTSGFDIYSAVDSFKKLASETDPKKRQDLIVNGSLSVSGAVVGIATAVAIGIGGTAAAVAGPIGVAVAAVLAIGGQIYNAVRQVEELEKWTKLSSREKFDAGFAAFFGIPQRESIMKRVVEGQARDNIDGELAKQGAAQIYNSDLDTIAYSKGKVKVDVERKYYIQVGYWVDDWASDLGGSFKYNNVQHNLTKQEAEQYLKANASRLKESYGQSSDFVSVSMLESVSDRKYNPSLHETDDDIDLSDEIKGSAETKMFQIDTDGQNSKMVKEVTSYEETYRVKTGTKLVGNKAPRVVDVYETRTRTVTPKHNLKATVYNNAGENAAVIQSVENDDKKSAFINLGAGKDKAKGFINKNNIFVVGEGEKTFTGGKKDDAFIISGSRAPNKVSQLTAGEGNDTVIAQGDLTDRTEDT</sequence>
<protein>
    <submittedName>
        <fullName evidence="7">YopT-type cysteine protease domain-containing protein</fullName>
    </submittedName>
</protein>
<dbReference type="Gene3D" id="3.90.70.20">
    <property type="match status" value="1"/>
</dbReference>
<dbReference type="InterPro" id="IPR038765">
    <property type="entry name" value="Papain-like_cys_pep_sf"/>
</dbReference>
<feature type="compositionally biased region" description="Polar residues" evidence="4">
    <location>
        <begin position="1"/>
        <end position="19"/>
    </location>
</feature>
<dbReference type="SUPFAM" id="SSF54001">
    <property type="entry name" value="Cysteine proteinases"/>
    <property type="match status" value="1"/>
</dbReference>
<dbReference type="Proteomes" id="UP001528823">
    <property type="component" value="Unassembled WGS sequence"/>
</dbReference>
<feature type="non-terminal residue" evidence="7">
    <location>
        <position position="2007"/>
    </location>
</feature>
<feature type="transmembrane region" description="Helical" evidence="5">
    <location>
        <begin position="1652"/>
        <end position="1675"/>
    </location>
</feature>
<keyword evidence="2" id="KW-0378">Hydrolase</keyword>
<dbReference type="GO" id="GO:0006508">
    <property type="term" value="P:proteolysis"/>
    <property type="evidence" value="ECO:0007669"/>
    <property type="project" value="UniProtKB-KW"/>
</dbReference>
<evidence type="ECO:0000256" key="2">
    <source>
        <dbReference type="ARBA" id="ARBA00022801"/>
    </source>
</evidence>
<accession>A0ABT5UHU9</accession>
<keyword evidence="5" id="KW-0472">Membrane</keyword>
<evidence type="ECO:0000313" key="7">
    <source>
        <dbReference type="EMBL" id="MDE1465936.1"/>
    </source>
</evidence>
<evidence type="ECO:0000256" key="5">
    <source>
        <dbReference type="SAM" id="Phobius"/>
    </source>
</evidence>
<gene>
    <name evidence="7" type="ORF">ORQ98_28655</name>
</gene>
<organism evidence="7 8">
    <name type="scientific">Spartinivicinus poritis</name>
    <dbReference type="NCBI Taxonomy" id="2994640"/>
    <lineage>
        <taxon>Bacteria</taxon>
        <taxon>Pseudomonadati</taxon>
        <taxon>Pseudomonadota</taxon>
        <taxon>Gammaproteobacteria</taxon>
        <taxon>Oceanospirillales</taxon>
        <taxon>Zooshikellaceae</taxon>
        <taxon>Spartinivicinus</taxon>
    </lineage>
</organism>
<feature type="compositionally biased region" description="Basic and acidic residues" evidence="4">
    <location>
        <begin position="67"/>
        <end position="78"/>
    </location>
</feature>
<keyword evidence="1 7" id="KW-0645">Protease</keyword>
<keyword evidence="5" id="KW-1133">Transmembrane helix</keyword>
<evidence type="ECO:0000313" key="8">
    <source>
        <dbReference type="Proteomes" id="UP001528823"/>
    </source>
</evidence>
<dbReference type="GO" id="GO:0008233">
    <property type="term" value="F:peptidase activity"/>
    <property type="evidence" value="ECO:0007669"/>
    <property type="project" value="UniProtKB-KW"/>
</dbReference>
<feature type="domain" description="Peptidase C58 YopT-type" evidence="6">
    <location>
        <begin position="1146"/>
        <end position="1296"/>
    </location>
</feature>
<evidence type="ECO:0000259" key="6">
    <source>
        <dbReference type="Pfam" id="PF03543"/>
    </source>
</evidence>
<feature type="transmembrane region" description="Helical" evidence="5">
    <location>
        <begin position="1623"/>
        <end position="1646"/>
    </location>
</feature>
<proteinExistence type="predicted"/>
<keyword evidence="8" id="KW-1185">Reference proteome</keyword>
<dbReference type="InterPro" id="IPR006473">
    <property type="entry name" value="Peptidase_C58_Yopt"/>
</dbReference>
<reference evidence="7 8" key="1">
    <citation type="submission" date="2022-11" db="EMBL/GenBank/DDBJ databases">
        <title>Spartinivicinus poritis sp. nov., isolated from scleractinian coral Porites lutea.</title>
        <authorList>
            <person name="Zhang G."/>
            <person name="Cai L."/>
            <person name="Wei Q."/>
        </authorList>
    </citation>
    <scope>NUCLEOTIDE SEQUENCE [LARGE SCALE GENOMIC DNA]</scope>
    <source>
        <strain evidence="7 8">A2-2</strain>
    </source>
</reference>
<name>A0ABT5UHU9_9GAMM</name>
<dbReference type="EMBL" id="JAPMOU010000104">
    <property type="protein sequence ID" value="MDE1465936.1"/>
    <property type="molecule type" value="Genomic_DNA"/>
</dbReference>
<evidence type="ECO:0000256" key="4">
    <source>
        <dbReference type="SAM" id="MobiDB-lite"/>
    </source>
</evidence>
<dbReference type="Pfam" id="PF03543">
    <property type="entry name" value="Peptidase_C58"/>
    <property type="match status" value="1"/>
</dbReference>
<evidence type="ECO:0000256" key="1">
    <source>
        <dbReference type="ARBA" id="ARBA00022670"/>
    </source>
</evidence>
<keyword evidence="5" id="KW-0812">Transmembrane</keyword>
<evidence type="ECO:0000256" key="3">
    <source>
        <dbReference type="ARBA" id="ARBA00022807"/>
    </source>
</evidence>
<feature type="transmembrane region" description="Helical" evidence="5">
    <location>
        <begin position="1583"/>
        <end position="1602"/>
    </location>
</feature>
<dbReference type="CDD" id="cd20495">
    <property type="entry name" value="C58_PaToxP-like"/>
    <property type="match status" value="1"/>
</dbReference>